<evidence type="ECO:0008006" key="4">
    <source>
        <dbReference type="Google" id="ProtNLM"/>
    </source>
</evidence>
<comment type="caution">
    <text evidence="2">The sequence shown here is derived from an EMBL/GenBank/DDBJ whole genome shotgun (WGS) entry which is preliminary data.</text>
</comment>
<name>A0A2W5GF80_9SPHI</name>
<proteinExistence type="predicted"/>
<feature type="transmembrane region" description="Helical" evidence="1">
    <location>
        <begin position="129"/>
        <end position="151"/>
    </location>
</feature>
<feature type="transmembrane region" description="Helical" evidence="1">
    <location>
        <begin position="7"/>
        <end position="31"/>
    </location>
</feature>
<dbReference type="SUPFAM" id="SSF103473">
    <property type="entry name" value="MFS general substrate transporter"/>
    <property type="match status" value="1"/>
</dbReference>
<dbReference type="EMBL" id="QFOI01000468">
    <property type="protein sequence ID" value="PZP41972.1"/>
    <property type="molecule type" value="Genomic_DNA"/>
</dbReference>
<evidence type="ECO:0000256" key="1">
    <source>
        <dbReference type="SAM" id="Phobius"/>
    </source>
</evidence>
<feature type="transmembrane region" description="Helical" evidence="1">
    <location>
        <begin position="43"/>
        <end position="60"/>
    </location>
</feature>
<keyword evidence="1" id="KW-1133">Transmembrane helix</keyword>
<accession>A0A2W5GF80</accession>
<organism evidence="2 3">
    <name type="scientific">Pseudopedobacter saltans</name>
    <dbReference type="NCBI Taxonomy" id="151895"/>
    <lineage>
        <taxon>Bacteria</taxon>
        <taxon>Pseudomonadati</taxon>
        <taxon>Bacteroidota</taxon>
        <taxon>Sphingobacteriia</taxon>
        <taxon>Sphingobacteriales</taxon>
        <taxon>Sphingobacteriaceae</taxon>
        <taxon>Pseudopedobacter</taxon>
    </lineage>
</organism>
<evidence type="ECO:0000313" key="3">
    <source>
        <dbReference type="Proteomes" id="UP000249645"/>
    </source>
</evidence>
<sequence length="195" mass="21898">MSAKDFSIGILVLGFSYGMVMVFGMSIPFIVEHHFQLTPVESGYCALCSGVAIFFGGFLSKKMIDRPFYKKLWLAAICEIIVAMFMYFTSGWSLPLFGLIGLVMLIHFWQGFTYNVYFTYSLIRFPEYAATASGLASGGSYIIFSIASYMISNSLHIDNQRSLSYSYLILLSIIVVLLLVLKRYVSKPKKKLALA</sequence>
<keyword evidence="1" id="KW-0472">Membrane</keyword>
<dbReference type="InterPro" id="IPR036259">
    <property type="entry name" value="MFS_trans_sf"/>
</dbReference>
<dbReference type="AlphaFoldDB" id="A0A2W5GF80"/>
<feature type="transmembrane region" description="Helical" evidence="1">
    <location>
        <begin position="72"/>
        <end position="90"/>
    </location>
</feature>
<feature type="transmembrane region" description="Helical" evidence="1">
    <location>
        <begin position="96"/>
        <end position="117"/>
    </location>
</feature>
<feature type="transmembrane region" description="Helical" evidence="1">
    <location>
        <begin position="163"/>
        <end position="181"/>
    </location>
</feature>
<dbReference type="Gene3D" id="1.20.1720.10">
    <property type="entry name" value="Multidrug resistance protein D"/>
    <property type="match status" value="1"/>
</dbReference>
<protein>
    <recommendedName>
        <fullName evidence="4">Major facilitator superfamily (MFS) profile domain-containing protein</fullName>
    </recommendedName>
</protein>
<dbReference type="Proteomes" id="UP000249645">
    <property type="component" value="Unassembled WGS sequence"/>
</dbReference>
<keyword evidence="1" id="KW-0812">Transmembrane</keyword>
<gene>
    <name evidence="2" type="ORF">DI598_17545</name>
</gene>
<reference evidence="2 3" key="1">
    <citation type="submission" date="2017-11" db="EMBL/GenBank/DDBJ databases">
        <title>Infants hospitalized years apart are colonized by the same room-sourced microbial strains.</title>
        <authorList>
            <person name="Brooks B."/>
            <person name="Olm M.R."/>
            <person name="Firek B.A."/>
            <person name="Baker R."/>
            <person name="Thomas B.C."/>
            <person name="Morowitz M.J."/>
            <person name="Banfield J.F."/>
        </authorList>
    </citation>
    <scope>NUCLEOTIDE SEQUENCE [LARGE SCALE GENOMIC DNA]</scope>
    <source>
        <strain evidence="2">S2_009_000_R2_76</strain>
    </source>
</reference>
<evidence type="ECO:0000313" key="2">
    <source>
        <dbReference type="EMBL" id="PZP41972.1"/>
    </source>
</evidence>